<dbReference type="Pfam" id="PF04463">
    <property type="entry name" value="2-thiour_desulf"/>
    <property type="match status" value="1"/>
</dbReference>
<sequence length="141" mass="15092">MEYVVSACLAGCHCRYDGKTTPDEHVLELVRQGRALPLCPEQLGGLPTPRSPFELLQGCALDRDGNDITPAMLHGVDEAMHLVRLAGCTRAILKSRSPSCGFGIIYDGTFSGIQVAGNGLFADRLHREGVVVESLDASPVD</sequence>
<evidence type="ECO:0000313" key="1">
    <source>
        <dbReference type="EMBL" id="GFM38480.1"/>
    </source>
</evidence>
<dbReference type="EMBL" id="BLVP01000043">
    <property type="protein sequence ID" value="GFM38480.1"/>
    <property type="molecule type" value="Genomic_DNA"/>
</dbReference>
<evidence type="ECO:0008006" key="3">
    <source>
        <dbReference type="Google" id="ProtNLM"/>
    </source>
</evidence>
<keyword evidence="2" id="KW-1185">Reference proteome</keyword>
<dbReference type="InterPro" id="IPR007553">
    <property type="entry name" value="2-thiour_desulf"/>
</dbReference>
<organism evidence="1 2">
    <name type="scientific">Desulfovibrio psychrotolerans</name>
    <dbReference type="NCBI Taxonomy" id="415242"/>
    <lineage>
        <taxon>Bacteria</taxon>
        <taxon>Pseudomonadati</taxon>
        <taxon>Thermodesulfobacteriota</taxon>
        <taxon>Desulfovibrionia</taxon>
        <taxon>Desulfovibrionales</taxon>
        <taxon>Desulfovibrionaceae</taxon>
        <taxon>Desulfovibrio</taxon>
    </lineage>
</organism>
<name>A0A7J0BXQ9_9BACT</name>
<gene>
    <name evidence="1" type="ORF">DSM19430T_31640</name>
</gene>
<evidence type="ECO:0000313" key="2">
    <source>
        <dbReference type="Proteomes" id="UP000503820"/>
    </source>
</evidence>
<dbReference type="PANTHER" id="PTHR30087">
    <property type="entry name" value="INNER MEMBRANE PROTEIN"/>
    <property type="match status" value="1"/>
</dbReference>
<reference evidence="1 2" key="1">
    <citation type="submission" date="2020-05" db="EMBL/GenBank/DDBJ databases">
        <title>Draft genome sequence of Desulfovibrio psychrotolerans JS1T.</title>
        <authorList>
            <person name="Ueno A."/>
            <person name="Tamazawa S."/>
            <person name="Tamamura S."/>
            <person name="Murakami T."/>
            <person name="Kiyama T."/>
            <person name="Inomata H."/>
            <person name="Amano Y."/>
            <person name="Miyakawa K."/>
            <person name="Tamaki H."/>
            <person name="Naganuma T."/>
            <person name="Kaneko K."/>
        </authorList>
    </citation>
    <scope>NUCLEOTIDE SEQUENCE [LARGE SCALE GENOMIC DNA]</scope>
    <source>
        <strain evidence="1 2">JS1</strain>
    </source>
</reference>
<dbReference type="AlphaFoldDB" id="A0A7J0BXQ9"/>
<comment type="caution">
    <text evidence="1">The sequence shown here is derived from an EMBL/GenBank/DDBJ whole genome shotgun (WGS) entry which is preliminary data.</text>
</comment>
<protein>
    <recommendedName>
        <fullName evidence="3">DUF523 domain-containing protein</fullName>
    </recommendedName>
</protein>
<dbReference type="PANTHER" id="PTHR30087:SF1">
    <property type="entry name" value="HYPOTHETICAL CYTOSOLIC PROTEIN"/>
    <property type="match status" value="1"/>
</dbReference>
<dbReference type="Proteomes" id="UP000503820">
    <property type="component" value="Unassembled WGS sequence"/>
</dbReference>
<proteinExistence type="predicted"/>
<dbReference type="RefSeq" id="WP_174411098.1">
    <property type="nucleotide sequence ID" value="NZ_BLVP01000043.1"/>
</dbReference>
<accession>A0A7J0BXQ9</accession>